<dbReference type="AlphaFoldDB" id="A0A673ISU7"/>
<keyword evidence="8" id="KW-0812">Transmembrane</keyword>
<dbReference type="InterPro" id="IPR000326">
    <property type="entry name" value="PAP2/HPO"/>
</dbReference>
<evidence type="ECO:0000259" key="9">
    <source>
        <dbReference type="PROSITE" id="PS51156"/>
    </source>
</evidence>
<keyword evidence="4" id="KW-0805">Transcription regulation</keyword>
<dbReference type="PROSITE" id="PS51293">
    <property type="entry name" value="SANT"/>
    <property type="match status" value="1"/>
</dbReference>
<dbReference type="InterPro" id="IPR009057">
    <property type="entry name" value="Homeodomain-like_sf"/>
</dbReference>
<evidence type="ECO:0000313" key="12">
    <source>
        <dbReference type="Proteomes" id="UP000472270"/>
    </source>
</evidence>
<evidence type="ECO:0000256" key="6">
    <source>
        <dbReference type="ARBA" id="ARBA00023242"/>
    </source>
</evidence>
<dbReference type="Gene3D" id="1.20.144.10">
    <property type="entry name" value="Phosphatidic acid phosphatase type 2/haloperoxidase"/>
    <property type="match status" value="1"/>
</dbReference>
<feature type="transmembrane region" description="Helical" evidence="8">
    <location>
        <begin position="420"/>
        <end position="443"/>
    </location>
</feature>
<dbReference type="FunFam" id="4.10.1240.50:FF:000005">
    <property type="entry name" value="Mesoderm induction early response protein 3"/>
    <property type="match status" value="1"/>
</dbReference>
<feature type="transmembrane region" description="Helical" evidence="8">
    <location>
        <begin position="554"/>
        <end position="573"/>
    </location>
</feature>
<dbReference type="InterPro" id="IPR040138">
    <property type="entry name" value="MIER/MTA"/>
</dbReference>
<dbReference type="SUPFAM" id="SSF48317">
    <property type="entry name" value="Acid phosphatase/Vanadium-dependent haloperoxidase"/>
    <property type="match status" value="1"/>
</dbReference>
<feature type="region of interest" description="Disordered" evidence="7">
    <location>
        <begin position="333"/>
        <end position="352"/>
    </location>
</feature>
<feature type="transmembrane region" description="Helical" evidence="8">
    <location>
        <begin position="585"/>
        <end position="607"/>
    </location>
</feature>
<feature type="region of interest" description="Disordered" evidence="7">
    <location>
        <begin position="140"/>
        <end position="162"/>
    </location>
</feature>
<dbReference type="SMART" id="SM01189">
    <property type="entry name" value="ELM2"/>
    <property type="match status" value="1"/>
</dbReference>
<dbReference type="InterPro" id="IPR036938">
    <property type="entry name" value="PAP2/HPO_sf"/>
</dbReference>
<dbReference type="SMART" id="SM00014">
    <property type="entry name" value="acidPPc"/>
    <property type="match status" value="1"/>
</dbReference>
<dbReference type="InterPro" id="IPR017884">
    <property type="entry name" value="SANT_dom"/>
</dbReference>
<accession>A0A673ISU7</accession>
<gene>
    <name evidence="11" type="primary">mier2</name>
</gene>
<keyword evidence="8" id="KW-0472">Membrane</keyword>
<dbReference type="InterPro" id="IPR001005">
    <property type="entry name" value="SANT/Myb"/>
</dbReference>
<dbReference type="SMART" id="SM00717">
    <property type="entry name" value="SANT"/>
    <property type="match status" value="1"/>
</dbReference>
<dbReference type="GO" id="GO:0042826">
    <property type="term" value="F:histone deacetylase binding"/>
    <property type="evidence" value="ECO:0007669"/>
    <property type="project" value="TreeGrafter"/>
</dbReference>
<feature type="transmembrane region" description="Helical" evidence="8">
    <location>
        <begin position="522"/>
        <end position="542"/>
    </location>
</feature>
<protein>
    <submittedName>
        <fullName evidence="11">Mesoderm induction early response protein 2-like</fullName>
    </submittedName>
</protein>
<dbReference type="GO" id="GO:0000122">
    <property type="term" value="P:negative regulation of transcription by RNA polymerase II"/>
    <property type="evidence" value="ECO:0007669"/>
    <property type="project" value="TreeGrafter"/>
</dbReference>
<feature type="domain" description="SANT" evidence="10">
    <location>
        <begin position="266"/>
        <end position="318"/>
    </location>
</feature>
<dbReference type="CDD" id="cd11661">
    <property type="entry name" value="SANT_MTA3_like"/>
    <property type="match status" value="1"/>
</dbReference>
<evidence type="ECO:0000256" key="8">
    <source>
        <dbReference type="SAM" id="Phobius"/>
    </source>
</evidence>
<dbReference type="Proteomes" id="UP000472270">
    <property type="component" value="Unassembled WGS sequence"/>
</dbReference>
<dbReference type="GO" id="GO:0032991">
    <property type="term" value="C:protein-containing complex"/>
    <property type="evidence" value="ECO:0007669"/>
    <property type="project" value="UniProtKB-ARBA"/>
</dbReference>
<dbReference type="InterPro" id="IPR000949">
    <property type="entry name" value="ELM2_dom"/>
</dbReference>
<dbReference type="Pfam" id="PF01569">
    <property type="entry name" value="PAP2"/>
    <property type="match status" value="1"/>
</dbReference>
<evidence type="ECO:0000256" key="7">
    <source>
        <dbReference type="SAM" id="MobiDB-lite"/>
    </source>
</evidence>
<evidence type="ECO:0000313" key="11">
    <source>
        <dbReference type="Ensembl" id="ENSSRHP00000043151.1"/>
    </source>
</evidence>
<dbReference type="Ensembl" id="ENSSRHT00000044365.1">
    <property type="protein sequence ID" value="ENSSRHP00000043151.1"/>
    <property type="gene ID" value="ENSSRHG00000021845.1"/>
</dbReference>
<evidence type="ECO:0000256" key="5">
    <source>
        <dbReference type="ARBA" id="ARBA00023163"/>
    </source>
</evidence>
<dbReference type="CDD" id="cd03384">
    <property type="entry name" value="PAP2_wunen"/>
    <property type="match status" value="1"/>
</dbReference>
<organism evidence="11 12">
    <name type="scientific">Sinocyclocheilus rhinocerous</name>
    <dbReference type="NCBI Taxonomy" id="307959"/>
    <lineage>
        <taxon>Eukaryota</taxon>
        <taxon>Metazoa</taxon>
        <taxon>Chordata</taxon>
        <taxon>Craniata</taxon>
        <taxon>Vertebrata</taxon>
        <taxon>Euteleostomi</taxon>
        <taxon>Actinopterygii</taxon>
        <taxon>Neopterygii</taxon>
        <taxon>Teleostei</taxon>
        <taxon>Ostariophysi</taxon>
        <taxon>Cypriniformes</taxon>
        <taxon>Cyprinidae</taxon>
        <taxon>Cyprininae</taxon>
        <taxon>Sinocyclocheilus</taxon>
    </lineage>
</organism>
<feature type="transmembrane region" description="Helical" evidence="8">
    <location>
        <begin position="455"/>
        <end position="473"/>
    </location>
</feature>
<keyword evidence="2" id="KW-0678">Repressor</keyword>
<evidence type="ECO:0000259" key="10">
    <source>
        <dbReference type="PROSITE" id="PS51293"/>
    </source>
</evidence>
<sequence length="647" mass="72283">MGSKDQRLSRVDIFHQGYAGPLEALPRATTFLEEQDGSLVTLRRQAIKMATKSHAGGEMPLEQLLALYGYNMPDPVLQQQQEPNELAASLPEMTLDKVQIGKALLSGAEDVDSHSSADDLTLSVTSHSSDLLQCHLRGDDKDTSVSCSEDDSESTSIPSSDGCKDIMVGPQYQAIIPSLCTHTFYERAYENEDQLLWTPDVLSSLAVEKFLLEVQKKGSDDGPTNTFTTGDIVKDNEQALYELVKCNFNADEALRRYRFNVKVFSEELCGWSEEECRSFEYGYRAHGKNFNLIQANKVRTRSVGECVEYYYMWKKSERHEYFTQQATKLGRKKCNLPSGNTEDAEPDGDTGDVEGTTQCLLSRSSIQLQPPSPPAVMELDKQASLPFVIMNIASQPYERGIYCQDESISYPLRPDTITHVTLAVVTITCTIIIISSGEAYLVYSKKIHSNSTFNQYVSAIYKVLGAFLFGGAVSQSLTDLAKYTIGRPRPHFLTVCAPKVCKGYMATINCTGNQTDVTEARLSFYSGHSSFGMYCMLFLAFYVQARLNAKWARLLRPTIQFFLVAFAVYVGYTRVSDYKHHWSDVLVGLLQGALIAILTVIYVSNFFKVRPYPQCSSPETVDSEERKPSLHLSEVEHNNHLGYSGPV</sequence>
<dbReference type="FunFam" id="1.10.10.60:FF:000025">
    <property type="entry name" value="Mesoderm induction early response 1, transcriptional regulator"/>
    <property type="match status" value="1"/>
</dbReference>
<dbReference type="Pfam" id="PF01448">
    <property type="entry name" value="ELM2"/>
    <property type="match status" value="1"/>
</dbReference>
<evidence type="ECO:0000256" key="3">
    <source>
        <dbReference type="ARBA" id="ARBA00022553"/>
    </source>
</evidence>
<dbReference type="PANTHER" id="PTHR10865:SF27">
    <property type="entry name" value="MESODERM INDUCTION EARLY RESPONSE PROTEIN 2"/>
    <property type="match status" value="1"/>
</dbReference>
<dbReference type="GO" id="GO:0003714">
    <property type="term" value="F:transcription corepressor activity"/>
    <property type="evidence" value="ECO:0007669"/>
    <property type="project" value="TreeGrafter"/>
</dbReference>
<keyword evidence="6" id="KW-0539">Nucleus</keyword>
<name>A0A673ISU7_9TELE</name>
<proteinExistence type="predicted"/>
<dbReference type="PROSITE" id="PS51156">
    <property type="entry name" value="ELM2"/>
    <property type="match status" value="1"/>
</dbReference>
<reference evidence="11" key="2">
    <citation type="submission" date="2025-09" db="UniProtKB">
        <authorList>
            <consortium name="Ensembl"/>
        </authorList>
    </citation>
    <scope>IDENTIFICATION</scope>
</reference>
<keyword evidence="8" id="KW-1133">Transmembrane helix</keyword>
<keyword evidence="3" id="KW-0597">Phosphoprotein</keyword>
<evidence type="ECO:0000256" key="1">
    <source>
        <dbReference type="ARBA" id="ARBA00004123"/>
    </source>
</evidence>
<dbReference type="SUPFAM" id="SSF46689">
    <property type="entry name" value="Homeodomain-like"/>
    <property type="match status" value="1"/>
</dbReference>
<evidence type="ECO:0000256" key="4">
    <source>
        <dbReference type="ARBA" id="ARBA00023015"/>
    </source>
</evidence>
<keyword evidence="5" id="KW-0804">Transcription</keyword>
<dbReference type="Gene3D" id="1.10.10.60">
    <property type="entry name" value="Homeodomain-like"/>
    <property type="match status" value="1"/>
</dbReference>
<evidence type="ECO:0000256" key="2">
    <source>
        <dbReference type="ARBA" id="ARBA00022491"/>
    </source>
</evidence>
<feature type="domain" description="ELM2" evidence="9">
    <location>
        <begin position="164"/>
        <end position="261"/>
    </location>
</feature>
<comment type="subcellular location">
    <subcellularLocation>
        <location evidence="1">Nucleus</location>
    </subcellularLocation>
</comment>
<dbReference type="PANTHER" id="PTHR10865">
    <property type="entry name" value="METASTASIS-ASSOCIATED PROTEIN AND MESODERM INDUCTION EARLY RESPONSE PROTEIN"/>
    <property type="match status" value="1"/>
</dbReference>
<reference evidence="11" key="1">
    <citation type="submission" date="2025-08" db="UniProtKB">
        <authorList>
            <consortium name="Ensembl"/>
        </authorList>
    </citation>
    <scope>IDENTIFICATION</scope>
</reference>
<feature type="compositionally biased region" description="Acidic residues" evidence="7">
    <location>
        <begin position="342"/>
        <end position="352"/>
    </location>
</feature>
<keyword evidence="12" id="KW-1185">Reference proteome</keyword>
<dbReference type="GO" id="GO:0005654">
    <property type="term" value="C:nucleoplasm"/>
    <property type="evidence" value="ECO:0007669"/>
    <property type="project" value="TreeGrafter"/>
</dbReference>